<gene>
    <name evidence="1" type="ORF">PVAP13_2NG582140</name>
</gene>
<dbReference type="EMBL" id="CM029040">
    <property type="protein sequence ID" value="KAG2638268.1"/>
    <property type="molecule type" value="Genomic_DNA"/>
</dbReference>
<evidence type="ECO:0000313" key="1">
    <source>
        <dbReference type="EMBL" id="KAG2638268.1"/>
    </source>
</evidence>
<proteinExistence type="predicted"/>
<organism evidence="1 2">
    <name type="scientific">Panicum virgatum</name>
    <name type="common">Blackwell switchgrass</name>
    <dbReference type="NCBI Taxonomy" id="38727"/>
    <lineage>
        <taxon>Eukaryota</taxon>
        <taxon>Viridiplantae</taxon>
        <taxon>Streptophyta</taxon>
        <taxon>Embryophyta</taxon>
        <taxon>Tracheophyta</taxon>
        <taxon>Spermatophyta</taxon>
        <taxon>Magnoliopsida</taxon>
        <taxon>Liliopsida</taxon>
        <taxon>Poales</taxon>
        <taxon>Poaceae</taxon>
        <taxon>PACMAD clade</taxon>
        <taxon>Panicoideae</taxon>
        <taxon>Panicodae</taxon>
        <taxon>Paniceae</taxon>
        <taxon>Panicinae</taxon>
        <taxon>Panicum</taxon>
        <taxon>Panicum sect. Hiantes</taxon>
    </lineage>
</organism>
<accession>A0A8T0VTD2</accession>
<reference evidence="1" key="1">
    <citation type="submission" date="2020-05" db="EMBL/GenBank/DDBJ databases">
        <title>WGS assembly of Panicum virgatum.</title>
        <authorList>
            <person name="Lovell J.T."/>
            <person name="Jenkins J."/>
            <person name="Shu S."/>
            <person name="Juenger T.E."/>
            <person name="Schmutz J."/>
        </authorList>
    </citation>
    <scope>NUCLEOTIDE SEQUENCE</scope>
    <source>
        <strain evidence="1">AP13</strain>
    </source>
</reference>
<comment type="caution">
    <text evidence="1">The sequence shown here is derived from an EMBL/GenBank/DDBJ whole genome shotgun (WGS) entry which is preliminary data.</text>
</comment>
<keyword evidence="2" id="KW-1185">Reference proteome</keyword>
<evidence type="ECO:0000313" key="2">
    <source>
        <dbReference type="Proteomes" id="UP000823388"/>
    </source>
</evidence>
<protein>
    <submittedName>
        <fullName evidence="1">Uncharacterized protein</fullName>
    </submittedName>
</protein>
<dbReference type="Proteomes" id="UP000823388">
    <property type="component" value="Chromosome 2N"/>
</dbReference>
<dbReference type="AlphaFoldDB" id="A0A8T0VTD2"/>
<sequence>MISHHLISITLSQRANVFIILPVMAWHGIGDLASISKASVCWLRLAFTRRQQRKKKKAGIRIRTDSPPDGAFGFCRGDGSRPLFRLEEDLPALALALAVWMEA</sequence>
<name>A0A8T0VTD2_PANVG</name>